<feature type="compositionally biased region" description="Low complexity" evidence="1">
    <location>
        <begin position="190"/>
        <end position="208"/>
    </location>
</feature>
<feature type="region of interest" description="Disordered" evidence="1">
    <location>
        <begin position="176"/>
        <end position="216"/>
    </location>
</feature>
<comment type="caution">
    <text evidence="2">The sequence shown here is derived from an EMBL/GenBank/DDBJ whole genome shotgun (WGS) entry which is preliminary data.</text>
</comment>
<dbReference type="PANTHER" id="PTHR21301:SF12">
    <property type="match status" value="1"/>
</dbReference>
<gene>
    <name evidence="2" type="ORF">RIMI_LOCUS20895159</name>
</gene>
<evidence type="ECO:0000313" key="3">
    <source>
        <dbReference type="Proteomes" id="UP001176940"/>
    </source>
</evidence>
<evidence type="ECO:0008006" key="4">
    <source>
        <dbReference type="Google" id="ProtNLM"/>
    </source>
</evidence>
<name>A0ABN9MGZ1_9NEOB</name>
<proteinExistence type="predicted"/>
<dbReference type="Proteomes" id="UP001176940">
    <property type="component" value="Unassembled WGS sequence"/>
</dbReference>
<sequence length="604" mass="69242">MDYRAKEKTWLGQMDQVFGDVATATQQPIDRKWEDLCVSIQSLLIKRTKLWWNRAFLERYISNKLIPRGLRVKVIPAFPVDDEMFVTNWEEACSNCSGVFMQLLIGLNTKTISDLDKSIDLAQTELKTGCPAEKIQTFNHELEKLLDSTVKKIHESQTSKFNRDVRDFRNKSVYQWRKQSPNSTQIMRTSSHTSISSLSDQSDAPSMSMVTRSGVSNKKQSDYTFHPYRRRDPSPIEYRRKDNKVINLSHHTLSKTDLSLLSKGLSFSPVMGFDTFTAIKDLHIFARSLLFKRHFYDDSLHQLFPTEEEQAALRILEDLSIEHNLPEGGKIPPSIRPHSKKFPPLSSCTNIDLFVQLVTKDFLKIPHFKRYDNLTREERNRLNALQKMPDVVIKPADKGGNIVIWPKTMYEKEAFRQLNDKTCYRKLTYNPLSAFCSKLDTILKKAITNEIITKDLALALMVHEPTISTLYLLPKLHKNINAPPGRPIISGRGNYLENVGRWIDSVLQPLVCNLPSYLKDTSEFLRKIDGLSIESDSAFVTIDVESLYTNIKHSDGLRAVGYFLDMSPSFKLASRALTPPGICFELYFCYAVMSIVCTSPLYNL</sequence>
<reference evidence="2" key="1">
    <citation type="submission" date="2023-07" db="EMBL/GenBank/DDBJ databases">
        <authorList>
            <person name="Stuckert A."/>
        </authorList>
    </citation>
    <scope>NUCLEOTIDE SEQUENCE</scope>
</reference>
<organism evidence="2 3">
    <name type="scientific">Ranitomeya imitator</name>
    <name type="common">mimic poison frog</name>
    <dbReference type="NCBI Taxonomy" id="111125"/>
    <lineage>
        <taxon>Eukaryota</taxon>
        <taxon>Metazoa</taxon>
        <taxon>Chordata</taxon>
        <taxon>Craniata</taxon>
        <taxon>Vertebrata</taxon>
        <taxon>Euteleostomi</taxon>
        <taxon>Amphibia</taxon>
        <taxon>Batrachia</taxon>
        <taxon>Anura</taxon>
        <taxon>Neobatrachia</taxon>
        <taxon>Hyloidea</taxon>
        <taxon>Dendrobatidae</taxon>
        <taxon>Dendrobatinae</taxon>
        <taxon>Ranitomeya</taxon>
    </lineage>
</organism>
<dbReference type="EMBL" id="CAUEEQ010071597">
    <property type="protein sequence ID" value="CAJ0966054.1"/>
    <property type="molecule type" value="Genomic_DNA"/>
</dbReference>
<evidence type="ECO:0000256" key="1">
    <source>
        <dbReference type="SAM" id="MobiDB-lite"/>
    </source>
</evidence>
<feature type="compositionally biased region" description="Polar residues" evidence="1">
    <location>
        <begin position="177"/>
        <end position="189"/>
    </location>
</feature>
<keyword evidence="3" id="KW-1185">Reference proteome</keyword>
<protein>
    <recommendedName>
        <fullName evidence="4">Reverse transcriptase domain-containing protein</fullName>
    </recommendedName>
</protein>
<accession>A0ABN9MGZ1</accession>
<evidence type="ECO:0000313" key="2">
    <source>
        <dbReference type="EMBL" id="CAJ0966054.1"/>
    </source>
</evidence>
<dbReference type="PANTHER" id="PTHR21301">
    <property type="entry name" value="REVERSE TRANSCRIPTASE"/>
    <property type="match status" value="1"/>
</dbReference>